<evidence type="ECO:0000256" key="2">
    <source>
        <dbReference type="PROSITE-ProRule" id="PRU00335"/>
    </source>
</evidence>
<proteinExistence type="predicted"/>
<evidence type="ECO:0000313" key="4">
    <source>
        <dbReference type="EMBL" id="QIM19659.1"/>
    </source>
</evidence>
<reference evidence="4 5" key="1">
    <citation type="submission" date="2020-03" db="EMBL/GenBank/DDBJ databases">
        <title>Leucobacter sp. nov., isolated from beetles.</title>
        <authorList>
            <person name="Hyun D.-W."/>
            <person name="Bae J.-W."/>
        </authorList>
    </citation>
    <scope>NUCLEOTIDE SEQUENCE [LARGE SCALE GENOMIC DNA]</scope>
    <source>
        <strain evidence="4 5">HDW9A</strain>
    </source>
</reference>
<dbReference type="PROSITE" id="PS50977">
    <property type="entry name" value="HTH_TETR_2"/>
    <property type="match status" value="1"/>
</dbReference>
<dbReference type="SUPFAM" id="SSF46689">
    <property type="entry name" value="Homeodomain-like"/>
    <property type="match status" value="1"/>
</dbReference>
<keyword evidence="1 2" id="KW-0238">DNA-binding</keyword>
<dbReference type="Gene3D" id="1.10.357.10">
    <property type="entry name" value="Tetracycline Repressor, domain 2"/>
    <property type="match status" value="1"/>
</dbReference>
<dbReference type="PANTHER" id="PTHR30055:SF153">
    <property type="entry name" value="HTH-TYPE TRANSCRIPTIONAL REPRESSOR RV3405C"/>
    <property type="match status" value="1"/>
</dbReference>
<dbReference type="InterPro" id="IPR001647">
    <property type="entry name" value="HTH_TetR"/>
</dbReference>
<dbReference type="Pfam" id="PF00440">
    <property type="entry name" value="TetR_N"/>
    <property type="match status" value="1"/>
</dbReference>
<feature type="DNA-binding region" description="H-T-H motif" evidence="2">
    <location>
        <begin position="35"/>
        <end position="54"/>
    </location>
</feature>
<gene>
    <name evidence="4" type="ORF">G7066_04120</name>
</gene>
<sequence length="195" mass="21777">MLPSGSKIPVWDSTQSRVLDAADTLIQQRGIHGVTIAELARSSALSRPTIYRSWSDADDVVRAALLRRVVFVLEAFPDPATTRTALVDDVLRFSTLFRADPVYACLLERQPEAFTRYMLQRVGSSQRLIQGWLTRAIAVAQRDGSVREGEPQQIAVMLLLIAQSAVLSHDTVAELIDEEAWERELRIALEGYLQS</sequence>
<evidence type="ECO:0000256" key="1">
    <source>
        <dbReference type="ARBA" id="ARBA00023125"/>
    </source>
</evidence>
<keyword evidence="5" id="KW-1185">Reference proteome</keyword>
<evidence type="ECO:0000259" key="3">
    <source>
        <dbReference type="PROSITE" id="PS50977"/>
    </source>
</evidence>
<dbReference type="InterPro" id="IPR050109">
    <property type="entry name" value="HTH-type_TetR-like_transc_reg"/>
</dbReference>
<dbReference type="PANTHER" id="PTHR30055">
    <property type="entry name" value="HTH-TYPE TRANSCRIPTIONAL REGULATOR RUTR"/>
    <property type="match status" value="1"/>
</dbReference>
<protein>
    <submittedName>
        <fullName evidence="4">TetR/AcrR family transcriptional regulator</fullName>
    </submittedName>
</protein>
<dbReference type="InterPro" id="IPR009057">
    <property type="entry name" value="Homeodomain-like_sf"/>
</dbReference>
<dbReference type="Proteomes" id="UP000503441">
    <property type="component" value="Chromosome"/>
</dbReference>
<dbReference type="EMBL" id="CP049933">
    <property type="protein sequence ID" value="QIM19659.1"/>
    <property type="molecule type" value="Genomic_DNA"/>
</dbReference>
<feature type="domain" description="HTH tetR-type" evidence="3">
    <location>
        <begin position="12"/>
        <end position="72"/>
    </location>
</feature>
<evidence type="ECO:0000313" key="5">
    <source>
        <dbReference type="Proteomes" id="UP000503441"/>
    </source>
</evidence>
<organism evidence="4 5">
    <name type="scientific">Leucobacter coleopterorum</name>
    <dbReference type="NCBI Taxonomy" id="2714933"/>
    <lineage>
        <taxon>Bacteria</taxon>
        <taxon>Bacillati</taxon>
        <taxon>Actinomycetota</taxon>
        <taxon>Actinomycetes</taxon>
        <taxon>Micrococcales</taxon>
        <taxon>Microbacteriaceae</taxon>
        <taxon>Leucobacter</taxon>
    </lineage>
</organism>
<accession>A0ABX6JZA2</accession>
<name>A0ABX6JZA2_9MICO</name>